<reference evidence="3" key="1">
    <citation type="journal article" date="2019" name="Int. J. Syst. Evol. Microbiol.">
        <title>The Global Catalogue of Microorganisms (GCM) 10K type strain sequencing project: providing services to taxonomists for standard genome sequencing and annotation.</title>
        <authorList>
            <consortium name="The Broad Institute Genomics Platform"/>
            <consortium name="The Broad Institute Genome Sequencing Center for Infectious Disease"/>
            <person name="Wu L."/>
            <person name="Ma J."/>
        </authorList>
    </citation>
    <scope>NUCLEOTIDE SEQUENCE [LARGE SCALE GENOMIC DNA]</scope>
    <source>
        <strain evidence="3">JCM 18081</strain>
    </source>
</reference>
<feature type="region of interest" description="Disordered" evidence="1">
    <location>
        <begin position="432"/>
        <end position="452"/>
    </location>
</feature>
<evidence type="ECO:0000256" key="1">
    <source>
        <dbReference type="SAM" id="MobiDB-lite"/>
    </source>
</evidence>
<dbReference type="RefSeq" id="WP_345622455.1">
    <property type="nucleotide sequence ID" value="NZ_BAABIG010000054.1"/>
</dbReference>
<dbReference type="EMBL" id="BAABIG010000054">
    <property type="protein sequence ID" value="GAA4813034.1"/>
    <property type="molecule type" value="Genomic_DNA"/>
</dbReference>
<gene>
    <name evidence="2" type="ORF">GCM10023220_50560</name>
</gene>
<keyword evidence="3" id="KW-1185">Reference proteome</keyword>
<comment type="caution">
    <text evidence="2">The sequence shown here is derived from an EMBL/GenBank/DDBJ whole genome shotgun (WGS) entry which is preliminary data.</text>
</comment>
<proteinExistence type="predicted"/>
<feature type="compositionally biased region" description="Pro residues" evidence="1">
    <location>
        <begin position="477"/>
        <end position="488"/>
    </location>
</feature>
<dbReference type="Proteomes" id="UP001501265">
    <property type="component" value="Unassembled WGS sequence"/>
</dbReference>
<protein>
    <submittedName>
        <fullName evidence="2">Uncharacterized protein</fullName>
    </submittedName>
</protein>
<feature type="region of interest" description="Disordered" evidence="1">
    <location>
        <begin position="602"/>
        <end position="641"/>
    </location>
</feature>
<organism evidence="2 3">
    <name type="scientific">Streptomyces ziwulingensis</name>
    <dbReference type="NCBI Taxonomy" id="1045501"/>
    <lineage>
        <taxon>Bacteria</taxon>
        <taxon>Bacillati</taxon>
        <taxon>Actinomycetota</taxon>
        <taxon>Actinomycetes</taxon>
        <taxon>Kitasatosporales</taxon>
        <taxon>Streptomycetaceae</taxon>
        <taxon>Streptomyces</taxon>
    </lineage>
</organism>
<accession>A0ABP9CLX5</accession>
<feature type="region of interest" description="Disordered" evidence="1">
    <location>
        <begin position="469"/>
        <end position="493"/>
    </location>
</feature>
<name>A0ABP9CLX5_9ACTN</name>
<evidence type="ECO:0000313" key="2">
    <source>
        <dbReference type="EMBL" id="GAA4813034.1"/>
    </source>
</evidence>
<evidence type="ECO:0000313" key="3">
    <source>
        <dbReference type="Proteomes" id="UP001501265"/>
    </source>
</evidence>
<sequence length="814" mass="86539">MSASPQHPARDTIPIGDIELHDHYLPALPAGDYRIEATHTLRTDPSADAHVVGGTFRAVQRFTVRAPQVALDTTAVVARQPPDSSEGRFTEVLPHLVLGDPMLPWERELRGTDRGTPWLALLVLTDDQMIGGTTAPTRAESTTVGAFLADDPEVLKPALPLESDIGQDDPCEVIRIPAAVFPEVTPRLADLPYLAHCRGANTGDRPLLGIQEDGLFAVLVAHRFPAAAPPGSPPEDRTKNIVHLVSLVGHERLLGSGTPDFQGRTSVALLSLCSWSFWAHPDGDAHFRALAEGLARTPDGSRPETREEMWLRLPSPYRDSDGTPAARRQVARRIGDGYVPLPYRTRSGEQTFGWYRGPLTPVLAAAVDRVATATTADALLAYDPAWGSFDVSLATAFETGRSLALADAAYVQHLITFKRATHDLVDTLYHQETSSHLPSGGGDSSGPPRSARAAFGTLLDGPLLSTLGATPARPRDPWSPPAPEPAPGDPSAELDVFLRSDAARTAVTRALDEDPGLRERRTPVVDWLARLLLLIPVPFTRLVPDARMLPPESLRFFHTDPNWRDALIGGALGIGAQSSRDTLQDEIVAAVVRAEVAGAAARHRDTLRDAGPGDPKAPGDPGGPRNPGAPSGPGDPGGPLGTVSGLLLRSALVSGWPHLAVRAVDTTGAPLPVLRMERLSSSVLLCLFNGVPATVELAEPQEGFRFGVEDDGLIPLRSLLPDAGPRLPLGEQFGTDVTFDVLRHLRPSADPDVRVLDVGSLVTALNGALDRAHGTSVGTVGPADLALQLVKVPEAIRFDGPDGDRFPATGGAPV</sequence>